<gene>
    <name evidence="2" type="ORF">PACLA_8A072635</name>
</gene>
<feature type="compositionally biased region" description="Polar residues" evidence="1">
    <location>
        <begin position="40"/>
        <end position="58"/>
    </location>
</feature>
<comment type="caution">
    <text evidence="2">The sequence shown here is derived from an EMBL/GenBank/DDBJ whole genome shotgun (WGS) entry which is preliminary data.</text>
</comment>
<reference evidence="2" key="1">
    <citation type="submission" date="2020-04" db="EMBL/GenBank/DDBJ databases">
        <authorList>
            <person name="Alioto T."/>
            <person name="Alioto T."/>
            <person name="Gomez Garrido J."/>
        </authorList>
    </citation>
    <scope>NUCLEOTIDE SEQUENCE</scope>
    <source>
        <strain evidence="2">A484AB</strain>
    </source>
</reference>
<evidence type="ECO:0000256" key="1">
    <source>
        <dbReference type="SAM" id="MobiDB-lite"/>
    </source>
</evidence>
<feature type="compositionally biased region" description="Basic and acidic residues" evidence="1">
    <location>
        <begin position="10"/>
        <end position="25"/>
    </location>
</feature>
<proteinExistence type="predicted"/>
<dbReference type="OrthoDB" id="10067701at2759"/>
<keyword evidence="3" id="KW-1185">Reference proteome</keyword>
<accession>A0A6S7I0Z6</accession>
<dbReference type="Proteomes" id="UP001152795">
    <property type="component" value="Unassembled WGS sequence"/>
</dbReference>
<feature type="region of interest" description="Disordered" evidence="1">
    <location>
        <begin position="1"/>
        <end position="60"/>
    </location>
</feature>
<sequence>MQGSAQDGWQPHEHSTLLSDTRPEAEMSTPLERPGENTEHSQAAANEDSGSIDCQNTQEHAEKKLRGLKKKIQQIEKLKSKQDEGEVLEDLQIAKIQSEEAILKEIDELQERLEQM</sequence>
<dbReference type="EMBL" id="CACRXK020006873">
    <property type="protein sequence ID" value="CAB4010697.1"/>
    <property type="molecule type" value="Genomic_DNA"/>
</dbReference>
<evidence type="ECO:0000313" key="2">
    <source>
        <dbReference type="EMBL" id="CAB4010697.1"/>
    </source>
</evidence>
<organism evidence="2 3">
    <name type="scientific">Paramuricea clavata</name>
    <name type="common">Red gorgonian</name>
    <name type="synonym">Violescent sea-whip</name>
    <dbReference type="NCBI Taxonomy" id="317549"/>
    <lineage>
        <taxon>Eukaryota</taxon>
        <taxon>Metazoa</taxon>
        <taxon>Cnidaria</taxon>
        <taxon>Anthozoa</taxon>
        <taxon>Octocorallia</taxon>
        <taxon>Malacalcyonacea</taxon>
        <taxon>Plexauridae</taxon>
        <taxon>Paramuricea</taxon>
    </lineage>
</organism>
<evidence type="ECO:0000313" key="3">
    <source>
        <dbReference type="Proteomes" id="UP001152795"/>
    </source>
</evidence>
<name>A0A6S7I0Z6_PARCT</name>
<protein>
    <submittedName>
        <fullName evidence="2">Uncharacterized protein</fullName>
    </submittedName>
</protein>
<dbReference type="AlphaFoldDB" id="A0A6S7I0Z6"/>